<dbReference type="Gene3D" id="2.170.220.10">
    <property type="match status" value="1"/>
</dbReference>
<keyword evidence="4 10" id="KW-0547">Nucleotide-binding</keyword>
<dbReference type="PANTHER" id="PTHR43326:SF1">
    <property type="entry name" value="METHIONINE--TRNA LIGASE, MITOCHONDRIAL"/>
    <property type="match status" value="1"/>
</dbReference>
<keyword evidence="3 10" id="KW-0436">Ligase</keyword>
<dbReference type="GO" id="GO:0004825">
    <property type="term" value="F:methionine-tRNA ligase activity"/>
    <property type="evidence" value="ECO:0007669"/>
    <property type="project" value="UniProtKB-EC"/>
</dbReference>
<evidence type="ECO:0000259" key="12">
    <source>
        <dbReference type="Pfam" id="PF19303"/>
    </source>
</evidence>
<dbReference type="InterPro" id="IPR015413">
    <property type="entry name" value="Methionyl/Leucyl_tRNA_Synth"/>
</dbReference>
<keyword evidence="7 10" id="KW-0030">Aminoacyl-tRNA synthetase</keyword>
<dbReference type="GO" id="GO:0005524">
    <property type="term" value="F:ATP binding"/>
    <property type="evidence" value="ECO:0007669"/>
    <property type="project" value="UniProtKB-KW"/>
</dbReference>
<gene>
    <name evidence="13" type="ORF">BXZ70DRAFT_896063</name>
</gene>
<evidence type="ECO:0000256" key="7">
    <source>
        <dbReference type="ARBA" id="ARBA00023146"/>
    </source>
</evidence>
<dbReference type="GO" id="GO:0006431">
    <property type="term" value="P:methionyl-tRNA aminoacylation"/>
    <property type="evidence" value="ECO:0007669"/>
    <property type="project" value="InterPro"/>
</dbReference>
<dbReference type="InterPro" id="IPR023457">
    <property type="entry name" value="Met-tRNA_synth_2"/>
</dbReference>
<dbReference type="InterPro" id="IPR041872">
    <property type="entry name" value="Anticodon_Met"/>
</dbReference>
<dbReference type="InterPro" id="IPR014758">
    <property type="entry name" value="Met-tRNA_synth"/>
</dbReference>
<comment type="catalytic activity">
    <reaction evidence="8">
        <text>tRNA(Met) + L-methionine + ATP = L-methionyl-tRNA(Met) + AMP + diphosphate</text>
        <dbReference type="Rhea" id="RHEA:13481"/>
        <dbReference type="Rhea" id="RHEA-COMP:9667"/>
        <dbReference type="Rhea" id="RHEA-COMP:9698"/>
        <dbReference type="ChEBI" id="CHEBI:30616"/>
        <dbReference type="ChEBI" id="CHEBI:33019"/>
        <dbReference type="ChEBI" id="CHEBI:57844"/>
        <dbReference type="ChEBI" id="CHEBI:78442"/>
        <dbReference type="ChEBI" id="CHEBI:78530"/>
        <dbReference type="ChEBI" id="CHEBI:456215"/>
        <dbReference type="EC" id="6.1.1.10"/>
    </reaction>
</comment>
<proteinExistence type="inferred from homology"/>
<dbReference type="OrthoDB" id="24670at2759"/>
<keyword evidence="5 10" id="KW-0067">ATP-binding</keyword>
<evidence type="ECO:0000256" key="2">
    <source>
        <dbReference type="ARBA" id="ARBA00012838"/>
    </source>
</evidence>
<evidence type="ECO:0000313" key="13">
    <source>
        <dbReference type="EMBL" id="KAH8096607.1"/>
    </source>
</evidence>
<evidence type="ECO:0000313" key="14">
    <source>
        <dbReference type="Proteomes" id="UP000813824"/>
    </source>
</evidence>
<dbReference type="CDD" id="cd00814">
    <property type="entry name" value="MetRS_core"/>
    <property type="match status" value="1"/>
</dbReference>
<dbReference type="InterPro" id="IPR009080">
    <property type="entry name" value="tRNAsynth_Ia_anticodon-bd"/>
</dbReference>
<dbReference type="EC" id="6.1.1.10" evidence="2"/>
<dbReference type="FunFam" id="2.170.220.10:FF:000001">
    <property type="entry name" value="methionine--tRNA ligase, mitochondrial"/>
    <property type="match status" value="1"/>
</dbReference>
<dbReference type="SUPFAM" id="SSF52374">
    <property type="entry name" value="Nucleotidylyl transferase"/>
    <property type="match status" value="1"/>
</dbReference>
<evidence type="ECO:0000256" key="1">
    <source>
        <dbReference type="ARBA" id="ARBA00005594"/>
    </source>
</evidence>
<dbReference type="Proteomes" id="UP000813824">
    <property type="component" value="Unassembled WGS sequence"/>
</dbReference>
<dbReference type="PANTHER" id="PTHR43326">
    <property type="entry name" value="METHIONYL-TRNA SYNTHETASE"/>
    <property type="match status" value="1"/>
</dbReference>
<dbReference type="EMBL" id="JAEVFJ010000023">
    <property type="protein sequence ID" value="KAH8096607.1"/>
    <property type="molecule type" value="Genomic_DNA"/>
</dbReference>
<sequence>MLSVPRGLTPRAVKLPTAFTYARWRRPSSNVAPNTSKPFYVTTPIFYPNSVPHIGHLYSLVVADIFSRYNKLCHPELPAHFITGTDEHGWKIQRSAEQKGMEPLAFCDQLSVHFRELVKKANVNVTRFTRTSEEEHCNAVHHLWRQLEAKNLIYKGQHDGWYSISDECFYTESQITKITSPSGAETVQKDDYMAIETSSRVERLTEENYKFRLSEFRDQLLSYYKQNPDVIYPPQQYEDVLQMLSEPLNDLSISRPRERLHWGIPVPSDPGHTIYVWIDALTTYLSSVGYPWPSGDTGFSYGWPPNLQVIGKDILRFHAIYLPAILMALDIPQAQRILSHAHWTVEYRKMSKSLGNVVDPVKAIDQYGIDVVRYYLARVGGRFKGDISWDSEQLEKVSKEISSLLGNLFLRITSKSIQIRALKGEKLLSSTKENGIGEESAKLIGKLQNLRDVVQQNMNALVPAEALEEITLVLREANAVVTFVAPWSKTTPLEAVHGVHVLTLECLRVCGTLLQPFMPAKSTQLLDALGIPEKNRFMEDAVYDLGRVQLERVTPGIKLF</sequence>
<feature type="domain" description="Methionyl-tRNA synthetase anticodon-binding" evidence="12">
    <location>
        <begin position="436"/>
        <end position="543"/>
    </location>
</feature>
<dbReference type="Pfam" id="PF09334">
    <property type="entry name" value="tRNA-synt_1g"/>
    <property type="match status" value="1"/>
</dbReference>
<dbReference type="InterPro" id="IPR014729">
    <property type="entry name" value="Rossmann-like_a/b/a_fold"/>
</dbReference>
<evidence type="ECO:0000256" key="5">
    <source>
        <dbReference type="ARBA" id="ARBA00022840"/>
    </source>
</evidence>
<evidence type="ECO:0000256" key="6">
    <source>
        <dbReference type="ARBA" id="ARBA00022917"/>
    </source>
</evidence>
<dbReference type="Gene3D" id="3.40.50.620">
    <property type="entry name" value="HUPs"/>
    <property type="match status" value="1"/>
</dbReference>
<comment type="caution">
    <text evidence="13">The sequence shown here is derived from an EMBL/GenBank/DDBJ whole genome shotgun (WGS) entry which is preliminary data.</text>
</comment>
<evidence type="ECO:0000256" key="3">
    <source>
        <dbReference type="ARBA" id="ARBA00022598"/>
    </source>
</evidence>
<reference evidence="13" key="1">
    <citation type="journal article" date="2021" name="New Phytol.">
        <title>Evolutionary innovations through gain and loss of genes in the ectomycorrhizal Boletales.</title>
        <authorList>
            <person name="Wu G."/>
            <person name="Miyauchi S."/>
            <person name="Morin E."/>
            <person name="Kuo A."/>
            <person name="Drula E."/>
            <person name="Varga T."/>
            <person name="Kohler A."/>
            <person name="Feng B."/>
            <person name="Cao Y."/>
            <person name="Lipzen A."/>
            <person name="Daum C."/>
            <person name="Hundley H."/>
            <person name="Pangilinan J."/>
            <person name="Johnson J."/>
            <person name="Barry K."/>
            <person name="LaButti K."/>
            <person name="Ng V."/>
            <person name="Ahrendt S."/>
            <person name="Min B."/>
            <person name="Choi I.G."/>
            <person name="Park H."/>
            <person name="Plett J.M."/>
            <person name="Magnuson J."/>
            <person name="Spatafora J.W."/>
            <person name="Nagy L.G."/>
            <person name="Henrissat B."/>
            <person name="Grigoriev I.V."/>
            <person name="Yang Z.L."/>
            <person name="Xu J."/>
            <person name="Martin F.M."/>
        </authorList>
    </citation>
    <scope>NUCLEOTIDE SEQUENCE</scope>
    <source>
        <strain evidence="13">KKN 215</strain>
    </source>
</reference>
<evidence type="ECO:0000256" key="8">
    <source>
        <dbReference type="ARBA" id="ARBA00047364"/>
    </source>
</evidence>
<name>A0A8K0XN99_9AGAR</name>
<dbReference type="Pfam" id="PF19303">
    <property type="entry name" value="Anticodon_3"/>
    <property type="match status" value="1"/>
</dbReference>
<dbReference type="SUPFAM" id="SSF47323">
    <property type="entry name" value="Anticodon-binding domain of a subclass of class I aminoacyl-tRNA synthetases"/>
    <property type="match status" value="1"/>
</dbReference>
<keyword evidence="14" id="KW-1185">Reference proteome</keyword>
<feature type="domain" description="Methionyl/Leucyl tRNA synthetase" evidence="11">
    <location>
        <begin position="39"/>
        <end position="412"/>
    </location>
</feature>
<dbReference type="NCBIfam" id="TIGR00398">
    <property type="entry name" value="metG"/>
    <property type="match status" value="1"/>
</dbReference>
<evidence type="ECO:0000256" key="4">
    <source>
        <dbReference type="ARBA" id="ARBA00022741"/>
    </source>
</evidence>
<evidence type="ECO:0000256" key="10">
    <source>
        <dbReference type="RuleBase" id="RU363039"/>
    </source>
</evidence>
<organism evidence="13 14">
    <name type="scientific">Cristinia sonorae</name>
    <dbReference type="NCBI Taxonomy" id="1940300"/>
    <lineage>
        <taxon>Eukaryota</taxon>
        <taxon>Fungi</taxon>
        <taxon>Dikarya</taxon>
        <taxon>Basidiomycota</taxon>
        <taxon>Agaricomycotina</taxon>
        <taxon>Agaricomycetes</taxon>
        <taxon>Agaricomycetidae</taxon>
        <taxon>Agaricales</taxon>
        <taxon>Pleurotineae</taxon>
        <taxon>Stephanosporaceae</taxon>
        <taxon>Cristinia</taxon>
    </lineage>
</organism>
<evidence type="ECO:0000256" key="9">
    <source>
        <dbReference type="ARBA" id="ARBA00068817"/>
    </source>
</evidence>
<comment type="similarity">
    <text evidence="1 10">Belongs to the class-I aminoacyl-tRNA synthetase family.</text>
</comment>
<dbReference type="InterPro" id="IPR033911">
    <property type="entry name" value="MetRS_core"/>
</dbReference>
<dbReference type="AlphaFoldDB" id="A0A8K0XN99"/>
<dbReference type="Gene3D" id="1.10.730.10">
    <property type="entry name" value="Isoleucyl-tRNA Synthetase, Domain 1"/>
    <property type="match status" value="1"/>
</dbReference>
<accession>A0A8K0XN99</accession>
<evidence type="ECO:0000259" key="11">
    <source>
        <dbReference type="Pfam" id="PF09334"/>
    </source>
</evidence>
<protein>
    <recommendedName>
        <fullName evidence="9">Probable methionine--tRNA ligase, mitochondrial</fullName>
        <ecNumber evidence="2">6.1.1.10</ecNumber>
    </recommendedName>
</protein>
<dbReference type="GO" id="GO:0005739">
    <property type="term" value="C:mitochondrion"/>
    <property type="evidence" value="ECO:0007669"/>
    <property type="project" value="UniProtKB-ARBA"/>
</dbReference>
<dbReference type="PRINTS" id="PR01041">
    <property type="entry name" value="TRNASYNTHMET"/>
</dbReference>
<keyword evidence="6 10" id="KW-0648">Protein biosynthesis</keyword>